<dbReference type="Gene3D" id="3.30.457.10">
    <property type="entry name" value="Copper amine oxidase-like, N-terminal domain"/>
    <property type="match status" value="1"/>
</dbReference>
<accession>A0A410PTR8</accession>
<evidence type="ECO:0000313" key="3">
    <source>
        <dbReference type="EMBL" id="QAT42357.1"/>
    </source>
</evidence>
<keyword evidence="4" id="KW-1185">Reference proteome</keyword>
<name>A0A410PTR8_9FIRM</name>
<feature type="chain" id="PRO_5019108235" evidence="1">
    <location>
        <begin position="26"/>
        <end position="373"/>
    </location>
</feature>
<dbReference type="OrthoDB" id="1752421at2"/>
<organism evidence="3 4">
    <name type="scientific">Aminipila luticellarii</name>
    <dbReference type="NCBI Taxonomy" id="2507160"/>
    <lineage>
        <taxon>Bacteria</taxon>
        <taxon>Bacillati</taxon>
        <taxon>Bacillota</taxon>
        <taxon>Clostridia</taxon>
        <taxon>Peptostreptococcales</taxon>
        <taxon>Anaerovoracaceae</taxon>
        <taxon>Aminipila</taxon>
    </lineage>
</organism>
<dbReference type="SUPFAM" id="SSF55383">
    <property type="entry name" value="Copper amine oxidase, domain N"/>
    <property type="match status" value="1"/>
</dbReference>
<reference evidence="3 4" key="1">
    <citation type="submission" date="2019-01" db="EMBL/GenBank/DDBJ databases">
        <title>Draft genomes of a novel of Aminipila strains.</title>
        <authorList>
            <person name="Ma S."/>
        </authorList>
    </citation>
    <scope>NUCLEOTIDE SEQUENCE [LARGE SCALE GENOMIC DNA]</scope>
    <source>
        <strain evidence="4">JN-39</strain>
    </source>
</reference>
<dbReference type="InterPro" id="IPR036582">
    <property type="entry name" value="Mao_N_sf"/>
</dbReference>
<keyword evidence="1" id="KW-0732">Signal</keyword>
<dbReference type="KEGG" id="amij:EQM06_03420"/>
<proteinExistence type="predicted"/>
<feature type="domain" description="Copper amine oxidase-like N-terminal" evidence="2">
    <location>
        <begin position="33"/>
        <end position="142"/>
    </location>
</feature>
<dbReference type="RefSeq" id="WP_128745007.1">
    <property type="nucleotide sequence ID" value="NZ_CP035281.1"/>
</dbReference>
<dbReference type="Proteomes" id="UP000287601">
    <property type="component" value="Chromosome"/>
</dbReference>
<dbReference type="InterPro" id="IPR012854">
    <property type="entry name" value="Cu_amine_oxidase-like_N"/>
</dbReference>
<dbReference type="AlphaFoldDB" id="A0A410PTR8"/>
<protein>
    <submittedName>
        <fullName evidence="3">Copper amine oxidase N-terminal domain-containing protein</fullName>
    </submittedName>
</protein>
<evidence type="ECO:0000256" key="1">
    <source>
        <dbReference type="SAM" id="SignalP"/>
    </source>
</evidence>
<feature type="signal peptide" evidence="1">
    <location>
        <begin position="1"/>
        <end position="25"/>
    </location>
</feature>
<dbReference type="Pfam" id="PF07833">
    <property type="entry name" value="Cu_amine_oxidN1"/>
    <property type="match status" value="1"/>
</dbReference>
<gene>
    <name evidence="3" type="ORF">EQM06_03420</name>
</gene>
<evidence type="ECO:0000313" key="4">
    <source>
        <dbReference type="Proteomes" id="UP000287601"/>
    </source>
</evidence>
<sequence length="373" mass="41230">MIKRKIVTGALVLSLILSGAVFAYAEDAPAFQVNGTSVAFNSETGLPYVSETDRTMMPLRACLNAIDCQVDWNQEEKTALLSKGDIKVTIPIGQSTIFVNEKQVKTDCPAVLKNGRTYLPLRAIMESFGYAVDWDNKTRTVHATELTASTINGGTTGIFSRRQLTFDGFDGIEGDVTLPYVNLAEKGDCPYVYFGFDWENDLGNVEGGFQFIEDEAHPGYNKWTVFMRQGASWLNGSNSYLEQGSKHHLKLYAENVSKNQADLVIQLDGREVVRKVSDRADFDKACAKAVVSMAMSKVFDGSNCFSQAKGAKLENVKVSKTGTDSYSDFYGYELYHKWNPSLGKSGMWFGTADCISSYLHYDQDGGVSIYKAN</sequence>
<dbReference type="EMBL" id="CP035281">
    <property type="protein sequence ID" value="QAT42357.1"/>
    <property type="molecule type" value="Genomic_DNA"/>
</dbReference>
<evidence type="ECO:0000259" key="2">
    <source>
        <dbReference type="Pfam" id="PF07833"/>
    </source>
</evidence>